<feature type="transmembrane region" description="Helical" evidence="5">
    <location>
        <begin position="203"/>
        <end position="223"/>
    </location>
</feature>
<dbReference type="InterPro" id="IPR052346">
    <property type="entry name" value="O-mannosyl-transferase_TMTC"/>
</dbReference>
<evidence type="ECO:0000256" key="6">
    <source>
        <dbReference type="SAM" id="SignalP"/>
    </source>
</evidence>
<comment type="caution">
    <text evidence="8">The sequence shown here is derived from an EMBL/GenBank/DDBJ whole genome shotgun (WGS) entry which is preliminary data.</text>
</comment>
<evidence type="ECO:0000256" key="2">
    <source>
        <dbReference type="ARBA" id="ARBA00022803"/>
    </source>
</evidence>
<accession>A0A9N8E8A6</accession>
<dbReference type="SUPFAM" id="SSF48452">
    <property type="entry name" value="TPR-like"/>
    <property type="match status" value="1"/>
</dbReference>
<feature type="compositionally biased region" description="Basic and acidic residues" evidence="4">
    <location>
        <begin position="464"/>
        <end position="485"/>
    </location>
</feature>
<keyword evidence="5" id="KW-1133">Transmembrane helix</keyword>
<reference evidence="8" key="1">
    <citation type="submission" date="2020-06" db="EMBL/GenBank/DDBJ databases">
        <authorList>
            <consortium name="Plant Systems Biology data submission"/>
        </authorList>
    </citation>
    <scope>NUCLEOTIDE SEQUENCE</scope>
    <source>
        <strain evidence="8">D6</strain>
    </source>
</reference>
<keyword evidence="2" id="KW-0802">TPR repeat</keyword>
<feature type="signal peptide" evidence="6">
    <location>
        <begin position="1"/>
        <end position="16"/>
    </location>
</feature>
<sequence length="727" mass="81773">MLGVLWNILKRPSLWTTIVALAAYWDHQALRGKWIYDDAGSVAKNVVVNGQVPWKDAFTRDFWGTPMKEPQSHKSFRPITTLSFKANWMLADYLGTADTEEHTHYFHVVNVLLHGINSGLVTEAAAFVFDDPAVLGGTSDGDILAQLITGFIFGLHPVHAESVSNITSRGELLMTFFFLVAFLSFASHLPARNTPSPKGAGGMMQSILCVYIIPWVGMTASLFSKEQGATTLCALVAYDFLKHHTSAQEYFSKLLFQRDSYSLRFLGRTVVLAIQTILMAGWRKWLNGESSPDFIYDQNPAGFAEHRFTRAFSLNWVYCLYIRDMIFPVYLAPDWSGVSIDLIEDISDHRALLVIFLWIFAFACVQSLFVGLPEHATILESEVRRVLLMAFFAFLFLPFLLSSHLLVVGGFMKADRVVYLPLFGFCIMEALLVKTLCCSYILEPAQTSPPVTAAKPNTTNESTTKGKSDPPPELKSESEAKKEPAPESENEPSAEGKLDSAEDKDKDLSTTTNSDNGKQKSEQAPKKPVTKSRLRVNLLGQLLCLIQIGLFSVKLHERNIAWSSPVILWTKAFNVNPRSHHTMYNCGYELSLRQRYAEAEEVMRPIGNARVDGPSNTFVYAMVLYNLGRCDDAHYYIDIAMDVLEEQRIEGGIRHQSSALDRTKSNLLVARGYCTTENFQKQGRILQEAVRTDPRNTYAVQQFQAYLNKMEQIKEMKEKYGMDVPGM</sequence>
<evidence type="ECO:0000256" key="3">
    <source>
        <dbReference type="ARBA" id="ARBA00023136"/>
    </source>
</evidence>
<dbReference type="EMBL" id="CAICTM010000778">
    <property type="protein sequence ID" value="CAB9516392.1"/>
    <property type="molecule type" value="Genomic_DNA"/>
</dbReference>
<dbReference type="Gene3D" id="1.25.40.10">
    <property type="entry name" value="Tetratricopeptide repeat domain"/>
    <property type="match status" value="1"/>
</dbReference>
<evidence type="ECO:0000259" key="7">
    <source>
        <dbReference type="Pfam" id="PF08409"/>
    </source>
</evidence>
<feature type="transmembrane region" description="Helical" evidence="5">
    <location>
        <begin position="386"/>
        <end position="412"/>
    </location>
</feature>
<dbReference type="InterPro" id="IPR011990">
    <property type="entry name" value="TPR-like_helical_dom_sf"/>
</dbReference>
<name>A0A9N8E8A6_9STRA</name>
<feature type="domain" description="DUF1736" evidence="7">
    <location>
        <begin position="289"/>
        <end position="361"/>
    </location>
</feature>
<dbReference type="PANTHER" id="PTHR44227">
    <property type="match status" value="1"/>
</dbReference>
<evidence type="ECO:0000313" key="9">
    <source>
        <dbReference type="Proteomes" id="UP001153069"/>
    </source>
</evidence>
<gene>
    <name evidence="8" type="ORF">SEMRO_779_G201370.1</name>
</gene>
<evidence type="ECO:0000256" key="5">
    <source>
        <dbReference type="SAM" id="Phobius"/>
    </source>
</evidence>
<evidence type="ECO:0000256" key="1">
    <source>
        <dbReference type="ARBA" id="ARBA00022737"/>
    </source>
</evidence>
<dbReference type="Pfam" id="PF08409">
    <property type="entry name" value="TMTC_DUF1736"/>
    <property type="match status" value="1"/>
</dbReference>
<proteinExistence type="predicted"/>
<evidence type="ECO:0000313" key="8">
    <source>
        <dbReference type="EMBL" id="CAB9516392.1"/>
    </source>
</evidence>
<feature type="chain" id="PRO_5040485927" evidence="6">
    <location>
        <begin position="17"/>
        <end position="727"/>
    </location>
</feature>
<dbReference type="PANTHER" id="PTHR44227:SF3">
    <property type="entry name" value="PROTEIN O-MANNOSYL-TRANSFERASE TMTC4"/>
    <property type="match status" value="1"/>
</dbReference>
<dbReference type="GO" id="GO:0035269">
    <property type="term" value="P:protein O-linked glycosylation via mannose"/>
    <property type="evidence" value="ECO:0007669"/>
    <property type="project" value="TreeGrafter"/>
</dbReference>
<keyword evidence="1" id="KW-0677">Repeat</keyword>
<keyword evidence="3 5" id="KW-0472">Membrane</keyword>
<dbReference type="OrthoDB" id="66906at2759"/>
<dbReference type="GO" id="GO:0030968">
    <property type="term" value="P:endoplasmic reticulum unfolded protein response"/>
    <property type="evidence" value="ECO:0007669"/>
    <property type="project" value="TreeGrafter"/>
</dbReference>
<dbReference type="InterPro" id="IPR013618">
    <property type="entry name" value="TMTC_DUF1736"/>
</dbReference>
<dbReference type="GO" id="GO:0005783">
    <property type="term" value="C:endoplasmic reticulum"/>
    <property type="evidence" value="ECO:0007669"/>
    <property type="project" value="TreeGrafter"/>
</dbReference>
<keyword evidence="5" id="KW-0812">Transmembrane</keyword>
<feature type="compositionally biased region" description="Polar residues" evidence="4">
    <location>
        <begin position="449"/>
        <end position="463"/>
    </location>
</feature>
<protein>
    <submittedName>
        <fullName evidence="8">And TPR repeat-containing protein 4</fullName>
    </submittedName>
</protein>
<feature type="transmembrane region" description="Helical" evidence="5">
    <location>
        <begin position="351"/>
        <end position="374"/>
    </location>
</feature>
<keyword evidence="9" id="KW-1185">Reference proteome</keyword>
<feature type="compositionally biased region" description="Basic and acidic residues" evidence="4">
    <location>
        <begin position="494"/>
        <end position="508"/>
    </location>
</feature>
<organism evidence="8 9">
    <name type="scientific">Seminavis robusta</name>
    <dbReference type="NCBI Taxonomy" id="568900"/>
    <lineage>
        <taxon>Eukaryota</taxon>
        <taxon>Sar</taxon>
        <taxon>Stramenopiles</taxon>
        <taxon>Ochrophyta</taxon>
        <taxon>Bacillariophyta</taxon>
        <taxon>Bacillariophyceae</taxon>
        <taxon>Bacillariophycidae</taxon>
        <taxon>Naviculales</taxon>
        <taxon>Naviculaceae</taxon>
        <taxon>Seminavis</taxon>
    </lineage>
</organism>
<feature type="transmembrane region" description="Helical" evidence="5">
    <location>
        <begin position="172"/>
        <end position="191"/>
    </location>
</feature>
<dbReference type="GO" id="GO:0000030">
    <property type="term" value="F:mannosyltransferase activity"/>
    <property type="evidence" value="ECO:0007669"/>
    <property type="project" value="TreeGrafter"/>
</dbReference>
<dbReference type="Proteomes" id="UP001153069">
    <property type="component" value="Unassembled WGS sequence"/>
</dbReference>
<dbReference type="AlphaFoldDB" id="A0A9N8E8A6"/>
<keyword evidence="6" id="KW-0732">Signal</keyword>
<evidence type="ECO:0000256" key="4">
    <source>
        <dbReference type="SAM" id="MobiDB-lite"/>
    </source>
</evidence>
<feature type="region of interest" description="Disordered" evidence="4">
    <location>
        <begin position="449"/>
        <end position="530"/>
    </location>
</feature>